<feature type="region of interest" description="Disordered" evidence="1">
    <location>
        <begin position="1"/>
        <end position="47"/>
    </location>
</feature>
<keyword evidence="3" id="KW-1185">Reference proteome</keyword>
<sequence length="85" mass="9564">MPRRLLRLRKKKKRQHKESDWGSGCSDVRERRKAKSSGGRVEGGVRRRVGGEEKLKAHGSGCAAFDGMVIAMCLFDCRFTGEKNL</sequence>
<dbReference type="Proteomes" id="UP000017836">
    <property type="component" value="Unassembled WGS sequence"/>
</dbReference>
<feature type="compositionally biased region" description="Basic residues" evidence="1">
    <location>
        <begin position="1"/>
        <end position="16"/>
    </location>
</feature>
<evidence type="ECO:0000313" key="2">
    <source>
        <dbReference type="EMBL" id="ERN16987.1"/>
    </source>
</evidence>
<gene>
    <name evidence="2" type="ORF">AMTR_s00057p00209150</name>
</gene>
<accession>U5D6E1</accession>
<dbReference type="Gramene" id="ERN16987">
    <property type="protein sequence ID" value="ERN16987"/>
    <property type="gene ID" value="AMTR_s00057p00209150"/>
</dbReference>
<reference evidence="3" key="1">
    <citation type="journal article" date="2013" name="Science">
        <title>The Amborella genome and the evolution of flowering plants.</title>
        <authorList>
            <consortium name="Amborella Genome Project"/>
        </authorList>
    </citation>
    <scope>NUCLEOTIDE SEQUENCE [LARGE SCALE GENOMIC DNA]</scope>
</reference>
<dbReference type="HOGENOM" id="CLU_2515662_0_0_1"/>
<dbReference type="AlphaFoldDB" id="U5D6E1"/>
<name>U5D6E1_AMBTC</name>
<protein>
    <submittedName>
        <fullName evidence="2">Uncharacterized protein</fullName>
    </submittedName>
</protein>
<evidence type="ECO:0000313" key="3">
    <source>
        <dbReference type="Proteomes" id="UP000017836"/>
    </source>
</evidence>
<organism evidence="2 3">
    <name type="scientific">Amborella trichopoda</name>
    <dbReference type="NCBI Taxonomy" id="13333"/>
    <lineage>
        <taxon>Eukaryota</taxon>
        <taxon>Viridiplantae</taxon>
        <taxon>Streptophyta</taxon>
        <taxon>Embryophyta</taxon>
        <taxon>Tracheophyta</taxon>
        <taxon>Spermatophyta</taxon>
        <taxon>Magnoliopsida</taxon>
        <taxon>Amborellales</taxon>
        <taxon>Amborellaceae</taxon>
        <taxon>Amborella</taxon>
    </lineage>
</organism>
<dbReference type="EMBL" id="KI392405">
    <property type="protein sequence ID" value="ERN16987.1"/>
    <property type="molecule type" value="Genomic_DNA"/>
</dbReference>
<evidence type="ECO:0000256" key="1">
    <source>
        <dbReference type="SAM" id="MobiDB-lite"/>
    </source>
</evidence>
<proteinExistence type="predicted"/>